<sequence>MWLRKISMCCFLLPRLLIVGLTLAKTLEASEETRETKVIFEETSSISDQYSVHEITTSATLLRLVTDSDQELITPAVVETLSRNDSNIFKPSRHLGEIEHPIIRNPFNNVQHVRFENNVNLNGQRERIQNILQDAYQGVSSLLDEATRSSKIKFEDDDIVQTSNIRHSFHDQQAVTESSRSQHEQGAVSHMFADQTFFQNVKKPETQDMFGKTTTDYQSTGIYDVLKSPYVINYYVDQNQNAYQPASQETVVEMIKRPESNGIVVLQQHESTYTRKRKFPYPFYQPDDKYHDVQYIEDPHSSIAYAREKRPFPWKKIIHLIGTFLPLGLLLASLKPNVIQIGNTTTQPNIVLSKLRLANLPVEHKQARIHDDNQSIICEDRSVCELILIGGEPQSNILQNILWNVATRTPDDVAKRNGLREVFSAVRKKDCAAISC</sequence>
<dbReference type="AlphaFoldDB" id="A0A195EU40"/>
<evidence type="ECO:0000313" key="2">
    <source>
        <dbReference type="EMBL" id="KYN31394.1"/>
    </source>
</evidence>
<organism evidence="2 3">
    <name type="scientific">Trachymyrmex septentrionalis</name>
    <dbReference type="NCBI Taxonomy" id="34720"/>
    <lineage>
        <taxon>Eukaryota</taxon>
        <taxon>Metazoa</taxon>
        <taxon>Ecdysozoa</taxon>
        <taxon>Arthropoda</taxon>
        <taxon>Hexapoda</taxon>
        <taxon>Insecta</taxon>
        <taxon>Pterygota</taxon>
        <taxon>Neoptera</taxon>
        <taxon>Endopterygota</taxon>
        <taxon>Hymenoptera</taxon>
        <taxon>Apocrita</taxon>
        <taxon>Aculeata</taxon>
        <taxon>Formicoidea</taxon>
        <taxon>Formicidae</taxon>
        <taxon>Myrmicinae</taxon>
        <taxon>Trachymyrmex</taxon>
    </lineage>
</organism>
<feature type="signal peptide" evidence="1">
    <location>
        <begin position="1"/>
        <end position="24"/>
    </location>
</feature>
<proteinExistence type="predicted"/>
<evidence type="ECO:0000313" key="3">
    <source>
        <dbReference type="Proteomes" id="UP000078541"/>
    </source>
</evidence>
<dbReference type="Proteomes" id="UP000078541">
    <property type="component" value="Unassembled WGS sequence"/>
</dbReference>
<name>A0A195EU40_9HYME</name>
<accession>A0A195EU40</accession>
<feature type="chain" id="PRO_5008270941" evidence="1">
    <location>
        <begin position="25"/>
        <end position="436"/>
    </location>
</feature>
<dbReference type="OrthoDB" id="6372754at2759"/>
<dbReference type="KEGG" id="tsep:108755339"/>
<keyword evidence="3" id="KW-1185">Reference proteome</keyword>
<dbReference type="EMBL" id="KQ981979">
    <property type="protein sequence ID" value="KYN31394.1"/>
    <property type="molecule type" value="Genomic_DNA"/>
</dbReference>
<gene>
    <name evidence="2" type="ORF">ALC56_14275</name>
</gene>
<evidence type="ECO:0000256" key="1">
    <source>
        <dbReference type="SAM" id="SignalP"/>
    </source>
</evidence>
<protein>
    <submittedName>
        <fullName evidence="2">Uncharacterized protein</fullName>
    </submittedName>
</protein>
<keyword evidence="1" id="KW-0732">Signal</keyword>
<reference evidence="2 3" key="1">
    <citation type="submission" date="2016-03" db="EMBL/GenBank/DDBJ databases">
        <title>Trachymyrmex septentrionalis WGS genome.</title>
        <authorList>
            <person name="Nygaard S."/>
            <person name="Hu H."/>
            <person name="Boomsma J."/>
            <person name="Zhang G."/>
        </authorList>
    </citation>
    <scope>NUCLEOTIDE SEQUENCE [LARGE SCALE GENOMIC DNA]</scope>
    <source>
        <strain evidence="2">Tsep2-gDNA-1</strain>
        <tissue evidence="2">Whole body</tissue>
    </source>
</reference>